<evidence type="ECO:0000256" key="5">
    <source>
        <dbReference type="ARBA" id="ARBA00022759"/>
    </source>
</evidence>
<evidence type="ECO:0000313" key="10">
    <source>
        <dbReference type="EMBL" id="KAK4434281.1"/>
    </source>
</evidence>
<dbReference type="FunFam" id="3.10.10.10:FF:000007">
    <property type="entry name" value="Retrovirus-related Pol polyprotein from transposon 17.6-like Protein"/>
    <property type="match status" value="1"/>
</dbReference>
<keyword evidence="2" id="KW-0808">Transferase</keyword>
<keyword evidence="7" id="KW-0695">RNA-directed DNA polymerase</keyword>
<evidence type="ECO:0000256" key="1">
    <source>
        <dbReference type="ARBA" id="ARBA00022670"/>
    </source>
</evidence>
<gene>
    <name evidence="10" type="ORF">Salat_0590900</name>
</gene>
<dbReference type="GO" id="GO:0006508">
    <property type="term" value="P:proteolysis"/>
    <property type="evidence" value="ECO:0007669"/>
    <property type="project" value="UniProtKB-KW"/>
</dbReference>
<dbReference type="GO" id="GO:0003964">
    <property type="term" value="F:RNA-directed DNA polymerase activity"/>
    <property type="evidence" value="ECO:0007669"/>
    <property type="project" value="UniProtKB-KW"/>
</dbReference>
<dbReference type="PROSITE" id="PS50878">
    <property type="entry name" value="RT_POL"/>
    <property type="match status" value="1"/>
</dbReference>
<dbReference type="SUPFAM" id="SSF56672">
    <property type="entry name" value="DNA/RNA polymerases"/>
    <property type="match status" value="1"/>
</dbReference>
<organism evidence="10 11">
    <name type="scientific">Sesamum alatum</name>
    <dbReference type="NCBI Taxonomy" id="300844"/>
    <lineage>
        <taxon>Eukaryota</taxon>
        <taxon>Viridiplantae</taxon>
        <taxon>Streptophyta</taxon>
        <taxon>Embryophyta</taxon>
        <taxon>Tracheophyta</taxon>
        <taxon>Spermatophyta</taxon>
        <taxon>Magnoliopsida</taxon>
        <taxon>eudicotyledons</taxon>
        <taxon>Gunneridae</taxon>
        <taxon>Pentapetalae</taxon>
        <taxon>asterids</taxon>
        <taxon>lamiids</taxon>
        <taxon>Lamiales</taxon>
        <taxon>Pedaliaceae</taxon>
        <taxon>Sesamum</taxon>
    </lineage>
</organism>
<keyword evidence="11" id="KW-1185">Reference proteome</keyword>
<evidence type="ECO:0000313" key="11">
    <source>
        <dbReference type="Proteomes" id="UP001293254"/>
    </source>
</evidence>
<evidence type="ECO:0000259" key="9">
    <source>
        <dbReference type="PROSITE" id="PS50878"/>
    </source>
</evidence>
<keyword evidence="6" id="KW-0378">Hydrolase</keyword>
<feature type="region of interest" description="Disordered" evidence="8">
    <location>
        <begin position="1"/>
        <end position="30"/>
    </location>
</feature>
<evidence type="ECO:0000256" key="2">
    <source>
        <dbReference type="ARBA" id="ARBA00022679"/>
    </source>
</evidence>
<dbReference type="InterPro" id="IPR043128">
    <property type="entry name" value="Rev_trsase/Diguanyl_cyclase"/>
</dbReference>
<dbReference type="Gene3D" id="3.30.70.270">
    <property type="match status" value="2"/>
</dbReference>
<keyword evidence="4" id="KW-0540">Nuclease</keyword>
<protein>
    <submittedName>
        <fullName evidence="10">Retrovirus-related Pol polyprotein from transposon</fullName>
    </submittedName>
</protein>
<dbReference type="InterPro" id="IPR043502">
    <property type="entry name" value="DNA/RNA_pol_sf"/>
</dbReference>
<dbReference type="GO" id="GO:0008233">
    <property type="term" value="F:peptidase activity"/>
    <property type="evidence" value="ECO:0007669"/>
    <property type="project" value="UniProtKB-KW"/>
</dbReference>
<feature type="domain" description="Reverse transcriptase" evidence="9">
    <location>
        <begin position="1"/>
        <end position="167"/>
    </location>
</feature>
<keyword evidence="1" id="KW-0645">Protease</keyword>
<keyword evidence="3" id="KW-0548">Nucleotidyltransferase</keyword>
<keyword evidence="5" id="KW-0255">Endonuclease</keyword>
<comment type="caution">
    <text evidence="10">The sequence shown here is derived from an EMBL/GenBank/DDBJ whole genome shotgun (WGS) entry which is preliminary data.</text>
</comment>
<accession>A0AAE1YQS4</accession>
<dbReference type="AlphaFoldDB" id="A0AAE1YQS4"/>
<dbReference type="PANTHER" id="PTHR24559">
    <property type="entry name" value="TRANSPOSON TY3-I GAG-POL POLYPROTEIN"/>
    <property type="match status" value="1"/>
</dbReference>
<dbReference type="PANTHER" id="PTHR24559:SF444">
    <property type="entry name" value="REVERSE TRANSCRIPTASE DOMAIN-CONTAINING PROTEIN"/>
    <property type="match status" value="1"/>
</dbReference>
<feature type="compositionally biased region" description="Polar residues" evidence="8">
    <location>
        <begin position="12"/>
        <end position="27"/>
    </location>
</feature>
<dbReference type="Gene3D" id="3.10.10.10">
    <property type="entry name" value="HIV Type 1 Reverse Transcriptase, subunit A, domain 1"/>
    <property type="match status" value="1"/>
</dbReference>
<evidence type="ECO:0000256" key="3">
    <source>
        <dbReference type="ARBA" id="ARBA00022695"/>
    </source>
</evidence>
<dbReference type="InterPro" id="IPR053134">
    <property type="entry name" value="RNA-dir_DNA_polymerase"/>
</dbReference>
<dbReference type="CDD" id="cd01647">
    <property type="entry name" value="RT_LTR"/>
    <property type="match status" value="1"/>
</dbReference>
<evidence type="ECO:0000256" key="8">
    <source>
        <dbReference type="SAM" id="MobiDB-lite"/>
    </source>
</evidence>
<evidence type="ECO:0000256" key="7">
    <source>
        <dbReference type="ARBA" id="ARBA00022918"/>
    </source>
</evidence>
<proteinExistence type="predicted"/>
<dbReference type="InterPro" id="IPR000477">
    <property type="entry name" value="RT_dom"/>
</dbReference>
<dbReference type="GO" id="GO:0004519">
    <property type="term" value="F:endonuclease activity"/>
    <property type="evidence" value="ECO:0007669"/>
    <property type="project" value="UniProtKB-KW"/>
</dbReference>
<reference evidence="10" key="2">
    <citation type="journal article" date="2024" name="Plant">
        <title>Genomic evolution and insights into agronomic trait innovations of Sesamum species.</title>
        <authorList>
            <person name="Miao H."/>
            <person name="Wang L."/>
            <person name="Qu L."/>
            <person name="Liu H."/>
            <person name="Sun Y."/>
            <person name="Le M."/>
            <person name="Wang Q."/>
            <person name="Wei S."/>
            <person name="Zheng Y."/>
            <person name="Lin W."/>
            <person name="Duan Y."/>
            <person name="Cao H."/>
            <person name="Xiong S."/>
            <person name="Wang X."/>
            <person name="Wei L."/>
            <person name="Li C."/>
            <person name="Ma Q."/>
            <person name="Ju M."/>
            <person name="Zhao R."/>
            <person name="Li G."/>
            <person name="Mu C."/>
            <person name="Tian Q."/>
            <person name="Mei H."/>
            <person name="Zhang T."/>
            <person name="Gao T."/>
            <person name="Zhang H."/>
        </authorList>
    </citation>
    <scope>NUCLEOTIDE SEQUENCE</scope>
    <source>
        <strain evidence="10">3651</strain>
    </source>
</reference>
<dbReference type="EMBL" id="JACGWO010000002">
    <property type="protein sequence ID" value="KAK4434281.1"/>
    <property type="molecule type" value="Genomic_DNA"/>
</dbReference>
<sequence>MGQLLNGPLAERNSSPIGLPTSETGLSSHEPFPIPTVDELLDELHGATIFSKLDLRSDYHQIRVAPADVHKAAFLTVDGHFEFFVMPFGLSNAPATFQSVMNEIFRPLLRHFVVVFFYDILVYSADWVSHFTHLTEVLQVLSDHKLFLKLSKCSFGVPSVDYLGHIISAAGLSVDPSKIRAMVDWPTPTTLSTLRGFLGLTGYYRRFVCHYAMIAAPLTDLLYG</sequence>
<reference evidence="10" key="1">
    <citation type="submission" date="2020-06" db="EMBL/GenBank/DDBJ databases">
        <authorList>
            <person name="Li T."/>
            <person name="Hu X."/>
            <person name="Zhang T."/>
            <person name="Song X."/>
            <person name="Zhang H."/>
            <person name="Dai N."/>
            <person name="Sheng W."/>
            <person name="Hou X."/>
            <person name="Wei L."/>
        </authorList>
    </citation>
    <scope>NUCLEOTIDE SEQUENCE</scope>
    <source>
        <strain evidence="10">3651</strain>
        <tissue evidence="10">Leaf</tissue>
    </source>
</reference>
<dbReference type="Proteomes" id="UP001293254">
    <property type="component" value="Unassembled WGS sequence"/>
</dbReference>
<evidence type="ECO:0000256" key="6">
    <source>
        <dbReference type="ARBA" id="ARBA00022801"/>
    </source>
</evidence>
<evidence type="ECO:0000256" key="4">
    <source>
        <dbReference type="ARBA" id="ARBA00022722"/>
    </source>
</evidence>
<dbReference type="Pfam" id="PF00078">
    <property type="entry name" value="RVT_1"/>
    <property type="match status" value="1"/>
</dbReference>
<name>A0AAE1YQS4_9LAMI</name>